<dbReference type="STRING" id="167539.Pro_0261"/>
<evidence type="ECO:0000256" key="1">
    <source>
        <dbReference type="ARBA" id="ARBA00009846"/>
    </source>
</evidence>
<dbReference type="OrthoDB" id="424985at2"/>
<accession>Q7VDV7</accession>
<dbReference type="EMBL" id="AE017126">
    <property type="protein sequence ID" value="AAP99307.1"/>
    <property type="molecule type" value="Genomic_DNA"/>
</dbReference>
<keyword evidence="2" id="KW-1133">Transmembrane helix</keyword>
<sequence length="111" mass="12756">MKYQSTSLNRNIINLIMRLEVWSDNPWRRYSMLIIIFLSAFLFGSSIGMINGVLALMDPIGAFFTVTLIEVLVRFRKVNVQKKGSSISLSILDSFRMGFIYGLFTEGFKLF</sequence>
<dbReference type="AlphaFoldDB" id="Q7VDV7"/>
<dbReference type="eggNOG" id="ENOG503425G">
    <property type="taxonomic scope" value="Bacteria"/>
</dbReference>
<evidence type="ECO:0000313" key="4">
    <source>
        <dbReference type="Proteomes" id="UP000001420"/>
    </source>
</evidence>
<reference evidence="3 4" key="1">
    <citation type="journal article" date="2003" name="Proc. Natl. Acad. Sci. U.S.A.">
        <title>Genome sequence of the cyanobacterium Prochlorococcus marinus SS120, a nearly minimal oxyphototrophic genome.</title>
        <authorList>
            <person name="Dufresne A."/>
            <person name="Salanoubat M."/>
            <person name="Partensky F."/>
            <person name="Artiguenave F."/>
            <person name="Axmann I.M."/>
            <person name="Barbe V."/>
            <person name="Duprat S."/>
            <person name="Galperin M.Y."/>
            <person name="Koonin E.V."/>
            <person name="Le Gall F."/>
            <person name="Makarova K.S."/>
            <person name="Ostrowski M."/>
            <person name="Oztas S."/>
            <person name="Robert C."/>
            <person name="Rogozin I.B."/>
            <person name="Scanlan D.J."/>
            <person name="Tandeau de Marsac N."/>
            <person name="Weissenbach J."/>
            <person name="Wincker P."/>
            <person name="Wolf Y.I."/>
            <person name="Hess W.R."/>
        </authorList>
    </citation>
    <scope>NUCLEOTIDE SEQUENCE [LARGE SCALE GENOMIC DNA]</scope>
    <source>
        <strain evidence="4">SARG / CCMP1375 / SS120</strain>
    </source>
</reference>
<organism evidence="3 4">
    <name type="scientific">Prochlorococcus marinus (strain SARG / CCMP1375 / SS120)</name>
    <dbReference type="NCBI Taxonomy" id="167539"/>
    <lineage>
        <taxon>Bacteria</taxon>
        <taxon>Bacillati</taxon>
        <taxon>Cyanobacteriota</taxon>
        <taxon>Cyanophyceae</taxon>
        <taxon>Synechococcales</taxon>
        <taxon>Prochlorococcaceae</taxon>
        <taxon>Prochlorococcus</taxon>
    </lineage>
</organism>
<dbReference type="PATRIC" id="fig|167539.5.peg.269"/>
<keyword evidence="2" id="KW-0472">Membrane</keyword>
<proteinExistence type="inferred from homology"/>
<gene>
    <name evidence="3" type="ordered locus">Pro_0261</name>
</gene>
<dbReference type="Pfam" id="PF04483">
    <property type="entry name" value="DUF565"/>
    <property type="match status" value="1"/>
</dbReference>
<feature type="transmembrane region" description="Helical" evidence="2">
    <location>
        <begin position="30"/>
        <end position="50"/>
    </location>
</feature>
<evidence type="ECO:0000256" key="2">
    <source>
        <dbReference type="SAM" id="Phobius"/>
    </source>
</evidence>
<dbReference type="Proteomes" id="UP000001420">
    <property type="component" value="Chromosome"/>
</dbReference>
<name>Q7VDV7_PROMA</name>
<evidence type="ECO:0000313" key="3">
    <source>
        <dbReference type="EMBL" id="AAP99307.1"/>
    </source>
</evidence>
<dbReference type="EnsemblBacteria" id="AAP99307">
    <property type="protein sequence ID" value="AAP99307"/>
    <property type="gene ID" value="Pro_0261"/>
</dbReference>
<dbReference type="HOGENOM" id="CLU_090160_3_0_3"/>
<keyword evidence="4" id="KW-1185">Reference proteome</keyword>
<protein>
    <submittedName>
        <fullName evidence="3">Uncharacterized secreted or membrane protein</fullName>
    </submittedName>
</protein>
<comment type="similarity">
    <text evidence="1">Belongs to the ycf20 family.</text>
</comment>
<dbReference type="InterPro" id="IPR007572">
    <property type="entry name" value="Uncharacterised_Ycf20"/>
</dbReference>
<keyword evidence="2" id="KW-0812">Transmembrane</keyword>
<dbReference type="KEGG" id="pma:Pro_0261"/>